<dbReference type="Proteomes" id="UP000235828">
    <property type="component" value="Chromosome A"/>
</dbReference>
<keyword evidence="1" id="KW-0408">Iron</keyword>
<dbReference type="GO" id="GO:0046914">
    <property type="term" value="F:transition metal ion binding"/>
    <property type="evidence" value="ECO:0007669"/>
    <property type="project" value="InterPro"/>
</dbReference>
<evidence type="ECO:0000259" key="2">
    <source>
        <dbReference type="SMART" id="SM00899"/>
    </source>
</evidence>
<dbReference type="SUPFAM" id="SSF50037">
    <property type="entry name" value="C-terminal domain of transcriptional repressors"/>
    <property type="match status" value="1"/>
</dbReference>
<dbReference type="PANTHER" id="PTHR42954">
    <property type="entry name" value="FE(2+) TRANSPORT PROTEIN A"/>
    <property type="match status" value="1"/>
</dbReference>
<organism evidence="3 4">
    <name type="scientific">Vibrio tapetis subsp. tapetis</name>
    <dbReference type="NCBI Taxonomy" id="1671868"/>
    <lineage>
        <taxon>Bacteria</taxon>
        <taxon>Pseudomonadati</taxon>
        <taxon>Pseudomonadota</taxon>
        <taxon>Gammaproteobacteria</taxon>
        <taxon>Vibrionales</taxon>
        <taxon>Vibrionaceae</taxon>
        <taxon>Vibrio</taxon>
    </lineage>
</organism>
<keyword evidence="4" id="KW-1185">Reference proteome</keyword>
<evidence type="ECO:0000313" key="4">
    <source>
        <dbReference type="Proteomes" id="UP000235828"/>
    </source>
</evidence>
<dbReference type="RefSeq" id="WP_102522278.1">
    <property type="nucleotide sequence ID" value="NZ_LT960611.1"/>
</dbReference>
<gene>
    <name evidence="3" type="primary">feoB</name>
    <name evidence="3" type="ORF">VTAP4600_A1667</name>
</gene>
<dbReference type="InterPro" id="IPR008988">
    <property type="entry name" value="Transcriptional_repressor_C"/>
</dbReference>
<dbReference type="InterPro" id="IPR038157">
    <property type="entry name" value="FeoA_core_dom"/>
</dbReference>
<feature type="domain" description="Ferrous iron transporter FeoA-like" evidence="2">
    <location>
        <begin position="3"/>
        <end position="75"/>
    </location>
</feature>
<dbReference type="SMART" id="SM00899">
    <property type="entry name" value="FeoA"/>
    <property type="match status" value="1"/>
</dbReference>
<dbReference type="PANTHER" id="PTHR42954:SF2">
    <property type="entry name" value="FE(2+) TRANSPORT PROTEIN A"/>
    <property type="match status" value="1"/>
</dbReference>
<sequence>MELSLSCVPRGTKGKIVAHEAKGSVRQRLLDLGLIPPSEFELVRYAPLGDPIEIRVGSNSVVLRRSEARTVKIEVGK</sequence>
<proteinExistence type="predicted"/>
<dbReference type="EMBL" id="LT960611">
    <property type="protein sequence ID" value="SON49646.1"/>
    <property type="molecule type" value="Genomic_DNA"/>
</dbReference>
<dbReference type="Gene3D" id="2.30.30.90">
    <property type="match status" value="1"/>
</dbReference>
<protein>
    <submittedName>
        <fullName evidence="3">Ferrous iron transport protein B</fullName>
    </submittedName>
</protein>
<evidence type="ECO:0000256" key="1">
    <source>
        <dbReference type="ARBA" id="ARBA00023004"/>
    </source>
</evidence>
<name>A0A2N8ZCM1_9VIBR</name>
<dbReference type="AlphaFoldDB" id="A0A2N8ZCM1"/>
<dbReference type="KEGG" id="vta:A1667"/>
<dbReference type="Pfam" id="PF04023">
    <property type="entry name" value="FeoA"/>
    <property type="match status" value="1"/>
</dbReference>
<evidence type="ECO:0000313" key="3">
    <source>
        <dbReference type="EMBL" id="SON49646.1"/>
    </source>
</evidence>
<dbReference type="InterPro" id="IPR007167">
    <property type="entry name" value="Fe-transptr_FeoA-like"/>
</dbReference>
<accession>A0A2N8ZCM1</accession>
<dbReference type="InterPro" id="IPR052713">
    <property type="entry name" value="FeoA"/>
</dbReference>
<reference evidence="3 4" key="1">
    <citation type="submission" date="2017-10" db="EMBL/GenBank/DDBJ databases">
        <authorList>
            <person name="Banno H."/>
            <person name="Chua N.-H."/>
        </authorList>
    </citation>
    <scope>NUCLEOTIDE SEQUENCE [LARGE SCALE GENOMIC DNA]</scope>
    <source>
        <strain evidence="3">Vibrio tapetis CECT4600</strain>
    </source>
</reference>
<dbReference type="OrthoDB" id="9811076at2"/>